<dbReference type="GO" id="GO:0006508">
    <property type="term" value="P:proteolysis"/>
    <property type="evidence" value="ECO:0007669"/>
    <property type="project" value="InterPro"/>
</dbReference>
<evidence type="ECO:0000313" key="2">
    <source>
        <dbReference type="Proteomes" id="UP000046392"/>
    </source>
</evidence>
<keyword evidence="2" id="KW-1185">Reference proteome</keyword>
<dbReference type="WBParaSite" id="SPAL_0000683100.1">
    <property type="protein sequence ID" value="SPAL_0000683100.1"/>
    <property type="gene ID" value="SPAL_0000683100"/>
</dbReference>
<dbReference type="InterPro" id="IPR012337">
    <property type="entry name" value="RNaseH-like_sf"/>
</dbReference>
<comment type="similarity">
    <text evidence="1">Belongs to the peptidase C13 family.</text>
</comment>
<sequence>MECFKLMQHIYTYCVSIGRRDKVNIYLKQHTGKGIILVPKISWIYAYRMIHRFIQLSSQLKRFNNFYFDNENINAAKEIESLLNILYITSESMQKNSFGMKYVVFILGKLDFLVKKLEIRDQFKNAYFEAAKKRFSDVLDISKNSIFYISAFFNPNVDKRLCLTSSEKETVINMLQKQFNLNNENDSVHNDEDDDGYISELRKKNNKDVNSVIFSDPYLIKMSIL</sequence>
<dbReference type="AlphaFoldDB" id="A0A0N5BLN6"/>
<protein>
    <submittedName>
        <fullName evidence="3">General transcription factor II-I repeat domain-containing protein 2</fullName>
    </submittedName>
</protein>
<dbReference type="Proteomes" id="UP000046392">
    <property type="component" value="Unplaced"/>
</dbReference>
<dbReference type="InterPro" id="IPR001096">
    <property type="entry name" value="Peptidase_C13"/>
</dbReference>
<accession>A0A0N5BLN6</accession>
<dbReference type="GO" id="GO:0008233">
    <property type="term" value="F:peptidase activity"/>
    <property type="evidence" value="ECO:0007669"/>
    <property type="project" value="InterPro"/>
</dbReference>
<proteinExistence type="inferred from homology"/>
<evidence type="ECO:0000313" key="3">
    <source>
        <dbReference type="WBParaSite" id="SPAL_0000683100.1"/>
    </source>
</evidence>
<name>A0A0N5BLN6_STREA</name>
<organism evidence="2 3">
    <name type="scientific">Strongyloides papillosus</name>
    <name type="common">Intestinal threadworm</name>
    <dbReference type="NCBI Taxonomy" id="174720"/>
    <lineage>
        <taxon>Eukaryota</taxon>
        <taxon>Metazoa</taxon>
        <taxon>Ecdysozoa</taxon>
        <taxon>Nematoda</taxon>
        <taxon>Chromadorea</taxon>
        <taxon>Rhabditida</taxon>
        <taxon>Tylenchina</taxon>
        <taxon>Panagrolaimomorpha</taxon>
        <taxon>Strongyloidoidea</taxon>
        <taxon>Strongyloididae</taxon>
        <taxon>Strongyloides</taxon>
    </lineage>
</organism>
<evidence type="ECO:0000256" key="1">
    <source>
        <dbReference type="ARBA" id="ARBA00009941"/>
    </source>
</evidence>
<reference evidence="3" key="1">
    <citation type="submission" date="2017-02" db="UniProtKB">
        <authorList>
            <consortium name="WormBaseParasite"/>
        </authorList>
    </citation>
    <scope>IDENTIFICATION</scope>
</reference>
<dbReference type="Pfam" id="PF01650">
    <property type="entry name" value="Peptidase_C13"/>
    <property type="match status" value="1"/>
</dbReference>
<dbReference type="SUPFAM" id="SSF53098">
    <property type="entry name" value="Ribonuclease H-like"/>
    <property type="match status" value="1"/>
</dbReference>